<dbReference type="AlphaFoldDB" id="A0A0F9NRC3"/>
<keyword evidence="1" id="KW-1133">Transmembrane helix</keyword>
<keyword evidence="1" id="KW-0812">Transmembrane</keyword>
<name>A0A0F9NRC3_9ZZZZ</name>
<keyword evidence="1" id="KW-0472">Membrane</keyword>
<proteinExistence type="predicted"/>
<feature type="transmembrane region" description="Helical" evidence="1">
    <location>
        <begin position="31"/>
        <end position="48"/>
    </location>
</feature>
<gene>
    <name evidence="2" type="ORF">LCGC14_0993830</name>
</gene>
<dbReference type="EMBL" id="LAZR01003795">
    <property type="protein sequence ID" value="KKN14652.1"/>
    <property type="molecule type" value="Genomic_DNA"/>
</dbReference>
<feature type="transmembrane region" description="Helical" evidence="1">
    <location>
        <begin position="7"/>
        <end position="25"/>
    </location>
</feature>
<feature type="transmembrane region" description="Helical" evidence="1">
    <location>
        <begin position="87"/>
        <end position="108"/>
    </location>
</feature>
<feature type="transmembrane region" description="Helical" evidence="1">
    <location>
        <begin position="55"/>
        <end position="75"/>
    </location>
</feature>
<sequence>MNKRLKSVLAIGYFFLLVFILPLIIQNNFIRFLPIIILVSIFVSIFGFGKEPTKFILVILVFGFFIVGILVLWFTQKSFLGVKFDNQAIIAFFTIVLATATIINVFVYNRSIHMSRFPVLELTLNKKTLVLEIENVSNFPARNVEVEIDVGECGDISNAKGLLRVIKENFTGFNIKF</sequence>
<evidence type="ECO:0000256" key="1">
    <source>
        <dbReference type="SAM" id="Phobius"/>
    </source>
</evidence>
<evidence type="ECO:0000313" key="2">
    <source>
        <dbReference type="EMBL" id="KKN14652.1"/>
    </source>
</evidence>
<organism evidence="2">
    <name type="scientific">marine sediment metagenome</name>
    <dbReference type="NCBI Taxonomy" id="412755"/>
    <lineage>
        <taxon>unclassified sequences</taxon>
        <taxon>metagenomes</taxon>
        <taxon>ecological metagenomes</taxon>
    </lineage>
</organism>
<comment type="caution">
    <text evidence="2">The sequence shown here is derived from an EMBL/GenBank/DDBJ whole genome shotgun (WGS) entry which is preliminary data.</text>
</comment>
<reference evidence="2" key="1">
    <citation type="journal article" date="2015" name="Nature">
        <title>Complex archaea that bridge the gap between prokaryotes and eukaryotes.</title>
        <authorList>
            <person name="Spang A."/>
            <person name="Saw J.H."/>
            <person name="Jorgensen S.L."/>
            <person name="Zaremba-Niedzwiedzka K."/>
            <person name="Martijn J."/>
            <person name="Lind A.E."/>
            <person name="van Eijk R."/>
            <person name="Schleper C."/>
            <person name="Guy L."/>
            <person name="Ettema T.J."/>
        </authorList>
    </citation>
    <scope>NUCLEOTIDE SEQUENCE</scope>
</reference>
<protein>
    <submittedName>
        <fullName evidence="2">Uncharacterized protein</fullName>
    </submittedName>
</protein>
<accession>A0A0F9NRC3</accession>